<comment type="caution">
    <text evidence="5">The sequence shown here is derived from an EMBL/GenBank/DDBJ whole genome shotgun (WGS) entry which is preliminary data.</text>
</comment>
<dbReference type="SMART" id="SM00028">
    <property type="entry name" value="TPR"/>
    <property type="match status" value="14"/>
</dbReference>
<keyword evidence="4" id="KW-0732">Signal</keyword>
<dbReference type="NCBIfam" id="TIGR02917">
    <property type="entry name" value="PEP_TPR_lipo"/>
    <property type="match status" value="1"/>
</dbReference>
<dbReference type="Proteomes" id="UP000255508">
    <property type="component" value="Unassembled WGS sequence"/>
</dbReference>
<evidence type="ECO:0000313" key="6">
    <source>
        <dbReference type="Proteomes" id="UP000255508"/>
    </source>
</evidence>
<evidence type="ECO:0000313" key="5">
    <source>
        <dbReference type="EMBL" id="RDH83177.1"/>
    </source>
</evidence>
<dbReference type="SUPFAM" id="SSF48452">
    <property type="entry name" value="TPR-like"/>
    <property type="match status" value="5"/>
</dbReference>
<dbReference type="EMBL" id="QFXD01000321">
    <property type="protein sequence ID" value="RDH83177.1"/>
    <property type="molecule type" value="Genomic_DNA"/>
</dbReference>
<dbReference type="Pfam" id="PF14559">
    <property type="entry name" value="TPR_19"/>
    <property type="match status" value="2"/>
</dbReference>
<dbReference type="PROSITE" id="PS50293">
    <property type="entry name" value="TPR_REGION"/>
    <property type="match status" value="1"/>
</dbReference>
<feature type="repeat" description="TPR" evidence="3">
    <location>
        <begin position="171"/>
        <end position="204"/>
    </location>
</feature>
<feature type="signal peptide" evidence="4">
    <location>
        <begin position="1"/>
        <end position="20"/>
    </location>
</feature>
<accession>A0A370DFS9</accession>
<feature type="repeat" description="TPR" evidence="3">
    <location>
        <begin position="618"/>
        <end position="651"/>
    </location>
</feature>
<protein>
    <submittedName>
        <fullName evidence="5">PEP-CTERM system TPR-repeat protein PrsT</fullName>
    </submittedName>
</protein>
<sequence>MKEMYINKKRFLNVTLMASAAVAILLSGCSGQDDELAYLESARTHTEGKQYQKAVIELKNALQINPENGDARLMLARVYLKVRDGASAEKELIRAKQLGMQEKDLYLIKGEALLQQRLYDRILEEIQEEGIQAADLSEVQILRAQAFAGNNKKEKALDLYHAVLAREGTYAKAYSGIGRIYLVEKDYEKAIEASDKALQVEKKNVDAWTIKGLAYFKLQKFPLAEESFESALAGLEQEIFSQRKFVLRISLIQTLLAQKKIDKASANIEIIRKIIPENPFVSYLSALRYFMAGKYDLAETDLHHVIKVMPGHVPTHLLLGSVHFARRNYEQANDFLTRYVNEVPTHIQARKLLGEIRLRLNKPGDAVEILAPIVNDDTKDVELLTMIGNAASQSGQDSLGTHYLRKAASVRPESTGIREELAKAYLRKGAIDQAIEELEGLSGTNSSDSNRLLLIYAYLRKQEFSQAVKLTDELLSANPESPMLMTLKGGIQTMSGERANARTLFRSALKSKKDYLPALFALSKLDLEDGKLTESGDRLNQILALDPNNVNAMLGLSQISERRQDRKQALSWIEQARKANASALVPRFVLARYYLKTGKTDEALKVLKEVEAIKPTDVTFLLLMGNAELQIGRFNKAIDYFERYVRQQPQSIAGYIALATAESKHGRLSSAKRTLKKALEINPNHLRATILFISIETKEKNYPEAGRLAMIVKENKKTEQWGYVLLSDIYVQSRNYAKAQVLLNEGLAKYQSFTLSDKLSRAYYLDGNKDKSVEVMAKWVKNNPDDLKGTLALASTYQKMDRIDEAVKLYQSVLDNNSGNVIALNNMALILFENNQELAISYAERAYKNARTSTAIADTYGWMLVQSGDMEKGSEILSRVAVSSDDPNVLYHYAVTLHRKGLKEQAKRALARAFESDREFEDMEGVMALRKELNKR</sequence>
<evidence type="ECO:0000256" key="1">
    <source>
        <dbReference type="ARBA" id="ARBA00022737"/>
    </source>
</evidence>
<reference evidence="5 6" key="1">
    <citation type="journal article" date="2018" name="ISME J.">
        <title>Endosymbiont genomes yield clues of tubeworm success.</title>
        <authorList>
            <person name="Li Y."/>
            <person name="Liles M.R."/>
            <person name="Halanych K.M."/>
        </authorList>
    </citation>
    <scope>NUCLEOTIDE SEQUENCE [LARGE SCALE GENOMIC DNA]</scope>
    <source>
        <strain evidence="5">A1422</strain>
    </source>
</reference>
<dbReference type="GO" id="GO:0046813">
    <property type="term" value="P:receptor-mediated virion attachment to host cell"/>
    <property type="evidence" value="ECO:0007669"/>
    <property type="project" value="TreeGrafter"/>
</dbReference>
<dbReference type="InterPro" id="IPR050498">
    <property type="entry name" value="Ycf3"/>
</dbReference>
<keyword evidence="1" id="KW-0677">Repeat</keyword>
<dbReference type="AlphaFoldDB" id="A0A370DFS9"/>
<name>A0A370DFS9_9GAMM</name>
<feature type="repeat" description="TPR" evidence="3">
    <location>
        <begin position="35"/>
        <end position="68"/>
    </location>
</feature>
<dbReference type="Pfam" id="PF13181">
    <property type="entry name" value="TPR_8"/>
    <property type="match status" value="1"/>
</dbReference>
<evidence type="ECO:0000256" key="4">
    <source>
        <dbReference type="SAM" id="SignalP"/>
    </source>
</evidence>
<organism evidence="5 6">
    <name type="scientific">endosymbiont of Lamellibrachia luymesi</name>
    <dbReference type="NCBI Taxonomy" id="2200907"/>
    <lineage>
        <taxon>Bacteria</taxon>
        <taxon>Pseudomonadati</taxon>
        <taxon>Pseudomonadota</taxon>
        <taxon>Gammaproteobacteria</taxon>
        <taxon>sulfur-oxidizing symbionts</taxon>
    </lineage>
</organism>
<proteinExistence type="predicted"/>
<evidence type="ECO:0000256" key="2">
    <source>
        <dbReference type="ARBA" id="ARBA00022803"/>
    </source>
</evidence>
<evidence type="ECO:0000256" key="3">
    <source>
        <dbReference type="PROSITE-ProRule" id="PRU00339"/>
    </source>
</evidence>
<dbReference type="PANTHER" id="PTHR44858">
    <property type="entry name" value="TETRATRICOPEPTIDE REPEAT PROTEIN 6"/>
    <property type="match status" value="1"/>
</dbReference>
<gene>
    <name evidence="5" type="primary">prsT</name>
    <name evidence="5" type="ORF">DIZ79_17820</name>
</gene>
<dbReference type="InterPro" id="IPR019734">
    <property type="entry name" value="TPR_rpt"/>
</dbReference>
<dbReference type="GO" id="GO:0009279">
    <property type="term" value="C:cell outer membrane"/>
    <property type="evidence" value="ECO:0007669"/>
    <property type="project" value="TreeGrafter"/>
</dbReference>
<keyword evidence="2 3" id="KW-0802">TPR repeat</keyword>
<dbReference type="InterPro" id="IPR011990">
    <property type="entry name" value="TPR-like_helical_dom_sf"/>
</dbReference>
<dbReference type="Gene3D" id="1.25.40.10">
    <property type="entry name" value="Tetratricopeptide repeat domain"/>
    <property type="match status" value="4"/>
</dbReference>
<feature type="chain" id="PRO_5016992655" evidence="4">
    <location>
        <begin position="21"/>
        <end position="936"/>
    </location>
</feature>
<dbReference type="PROSITE" id="PS51257">
    <property type="entry name" value="PROKAR_LIPOPROTEIN"/>
    <property type="match status" value="1"/>
</dbReference>
<dbReference type="PROSITE" id="PS50005">
    <property type="entry name" value="TPR"/>
    <property type="match status" value="4"/>
</dbReference>
<dbReference type="PANTHER" id="PTHR44858:SF1">
    <property type="entry name" value="UDP-N-ACETYLGLUCOSAMINE--PEPTIDE N-ACETYLGLUCOSAMINYLTRANSFERASE SPINDLY-RELATED"/>
    <property type="match status" value="1"/>
</dbReference>
<dbReference type="Pfam" id="PF13432">
    <property type="entry name" value="TPR_16"/>
    <property type="match status" value="4"/>
</dbReference>
<feature type="repeat" description="TPR" evidence="3">
    <location>
        <begin position="652"/>
        <end position="685"/>
    </location>
</feature>
<dbReference type="InterPro" id="IPR014266">
    <property type="entry name" value="PEP-CTERM_TPR_PrsT"/>
</dbReference>